<proteinExistence type="predicted"/>
<dbReference type="GO" id="GO:0005524">
    <property type="term" value="F:ATP binding"/>
    <property type="evidence" value="ECO:0007669"/>
    <property type="project" value="InterPro"/>
</dbReference>
<dbReference type="InterPro" id="IPR036266">
    <property type="entry name" value="SecA_Wing/Scaffold_sf"/>
</dbReference>
<gene>
    <name evidence="7" type="ORF">METZ01_LOCUS281023</name>
</gene>
<keyword evidence="3" id="KW-0479">Metal-binding</keyword>
<dbReference type="InterPro" id="IPR000185">
    <property type="entry name" value="SecA"/>
</dbReference>
<evidence type="ECO:0000256" key="1">
    <source>
        <dbReference type="ARBA" id="ARBA00001947"/>
    </source>
</evidence>
<name>A0A382KV31_9ZZZZ</name>
<evidence type="ECO:0000256" key="5">
    <source>
        <dbReference type="SAM" id="MobiDB-lite"/>
    </source>
</evidence>
<feature type="region of interest" description="Disordered" evidence="5">
    <location>
        <begin position="211"/>
        <end position="278"/>
    </location>
</feature>
<dbReference type="GO" id="GO:0005886">
    <property type="term" value="C:plasma membrane"/>
    <property type="evidence" value="ECO:0007669"/>
    <property type="project" value="TreeGrafter"/>
</dbReference>
<comment type="cofactor">
    <cofactor evidence="1">
        <name>Zn(2+)</name>
        <dbReference type="ChEBI" id="CHEBI:29105"/>
    </cofactor>
</comment>
<feature type="domain" description="SecA Wing/Scaffold" evidence="6">
    <location>
        <begin position="1"/>
        <end position="201"/>
    </location>
</feature>
<keyword evidence="2" id="KW-0963">Cytoplasm</keyword>
<organism evidence="7">
    <name type="scientific">marine metagenome</name>
    <dbReference type="NCBI Taxonomy" id="408172"/>
    <lineage>
        <taxon>unclassified sequences</taxon>
        <taxon>metagenomes</taxon>
        <taxon>ecological metagenomes</taxon>
    </lineage>
</organism>
<keyword evidence="4" id="KW-0862">Zinc</keyword>
<protein>
    <recommendedName>
        <fullName evidence="6">SecA Wing/Scaffold domain-containing protein</fullName>
    </recommendedName>
</protein>
<dbReference type="GO" id="GO:0046872">
    <property type="term" value="F:metal ion binding"/>
    <property type="evidence" value="ECO:0007669"/>
    <property type="project" value="UniProtKB-KW"/>
</dbReference>
<feature type="non-terminal residue" evidence="7">
    <location>
        <position position="1"/>
    </location>
</feature>
<dbReference type="PANTHER" id="PTHR30612">
    <property type="entry name" value="SECA INNER MEMBRANE COMPONENT OF SEC PROTEIN SECRETION SYSTEM"/>
    <property type="match status" value="1"/>
</dbReference>
<dbReference type="Gene3D" id="1.10.3060.10">
    <property type="entry name" value="Helical scaffold and wing domains of SecA"/>
    <property type="match status" value="1"/>
</dbReference>
<dbReference type="GO" id="GO:0005829">
    <property type="term" value="C:cytosol"/>
    <property type="evidence" value="ECO:0007669"/>
    <property type="project" value="TreeGrafter"/>
</dbReference>
<accession>A0A382KV31</accession>
<dbReference type="GO" id="GO:0031522">
    <property type="term" value="C:cell envelope Sec protein transport complex"/>
    <property type="evidence" value="ECO:0007669"/>
    <property type="project" value="TreeGrafter"/>
</dbReference>
<evidence type="ECO:0000259" key="6">
    <source>
        <dbReference type="Pfam" id="PF07516"/>
    </source>
</evidence>
<feature type="compositionally biased region" description="Polar residues" evidence="5">
    <location>
        <begin position="211"/>
        <end position="234"/>
    </location>
</feature>
<evidence type="ECO:0000256" key="2">
    <source>
        <dbReference type="ARBA" id="ARBA00022490"/>
    </source>
</evidence>
<dbReference type="Pfam" id="PF07516">
    <property type="entry name" value="SecA_SW"/>
    <property type="match status" value="1"/>
</dbReference>
<dbReference type="Pfam" id="PF02810">
    <property type="entry name" value="SEC-C"/>
    <property type="match status" value="1"/>
</dbReference>
<reference evidence="7" key="1">
    <citation type="submission" date="2018-05" db="EMBL/GenBank/DDBJ databases">
        <authorList>
            <person name="Lanie J.A."/>
            <person name="Ng W.-L."/>
            <person name="Kazmierczak K.M."/>
            <person name="Andrzejewski T.M."/>
            <person name="Davidsen T.M."/>
            <person name="Wayne K.J."/>
            <person name="Tettelin H."/>
            <person name="Glass J.I."/>
            <person name="Rusch D."/>
            <person name="Podicherti R."/>
            <person name="Tsui H.-C.T."/>
            <person name="Winkler M.E."/>
        </authorList>
    </citation>
    <scope>NUCLEOTIDE SEQUENCE</scope>
</reference>
<sequence length="278" mass="31415">ESGMVTKAIEQAQQKVEGHNFDIRKRLVEFDDVMNEQRTIIYEERNKVLEGTNISENVLTFITKEVDAIVSRGSGNSEHIHAQLHEVMPEEDALEITEIDDLGASAADEALNRLEDKYEKLSQQAGGELFNSIQNWLILDVIDYHWQQHLTAMDEMRQSVGLQAYAQVDPLVAFKREGFDMFQQLQGNIQHQIVQSIFRIQPGKMREAAQIRQSQPVQQTTRTNRGIDQTTNGSVAIKQKAKEGEPASLIGKKQKVGRNDPCPCGSNKKFKKCHGSVQ</sequence>
<dbReference type="EMBL" id="UINC01082943">
    <property type="protein sequence ID" value="SVC28169.1"/>
    <property type="molecule type" value="Genomic_DNA"/>
</dbReference>
<evidence type="ECO:0000313" key="7">
    <source>
        <dbReference type="EMBL" id="SVC28169.1"/>
    </source>
</evidence>
<dbReference type="InterPro" id="IPR011116">
    <property type="entry name" value="SecA_Wing/Scaffold"/>
</dbReference>
<feature type="compositionally biased region" description="Basic residues" evidence="5">
    <location>
        <begin position="268"/>
        <end position="278"/>
    </location>
</feature>
<dbReference type="SUPFAM" id="SSF81886">
    <property type="entry name" value="Helical scaffold and wing domains of SecA"/>
    <property type="match status" value="1"/>
</dbReference>
<dbReference type="PANTHER" id="PTHR30612:SF0">
    <property type="entry name" value="CHLOROPLAST PROTEIN-TRANSPORTING ATPASE"/>
    <property type="match status" value="1"/>
</dbReference>
<dbReference type="GO" id="GO:0006605">
    <property type="term" value="P:protein targeting"/>
    <property type="evidence" value="ECO:0007669"/>
    <property type="project" value="InterPro"/>
</dbReference>
<dbReference type="AlphaFoldDB" id="A0A382KV31"/>
<dbReference type="GO" id="GO:0006886">
    <property type="term" value="P:intracellular protein transport"/>
    <property type="evidence" value="ECO:0007669"/>
    <property type="project" value="InterPro"/>
</dbReference>
<dbReference type="GO" id="GO:0017038">
    <property type="term" value="P:protein import"/>
    <property type="evidence" value="ECO:0007669"/>
    <property type="project" value="InterPro"/>
</dbReference>
<evidence type="ECO:0000256" key="4">
    <source>
        <dbReference type="ARBA" id="ARBA00022833"/>
    </source>
</evidence>
<dbReference type="InterPro" id="IPR004027">
    <property type="entry name" value="SEC_C_motif"/>
</dbReference>
<evidence type="ECO:0000256" key="3">
    <source>
        <dbReference type="ARBA" id="ARBA00022723"/>
    </source>
</evidence>
<dbReference type="GO" id="GO:0043952">
    <property type="term" value="P:protein transport by the Sec complex"/>
    <property type="evidence" value="ECO:0007669"/>
    <property type="project" value="TreeGrafter"/>
</dbReference>